<comment type="caution">
    <text evidence="1">The sequence shown here is derived from an EMBL/GenBank/DDBJ whole genome shotgun (WGS) entry which is preliminary data.</text>
</comment>
<organism evidence="1 2">
    <name type="scientific">Trichinella nativa</name>
    <dbReference type="NCBI Taxonomy" id="6335"/>
    <lineage>
        <taxon>Eukaryota</taxon>
        <taxon>Metazoa</taxon>
        <taxon>Ecdysozoa</taxon>
        <taxon>Nematoda</taxon>
        <taxon>Enoplea</taxon>
        <taxon>Dorylaimia</taxon>
        <taxon>Trichinellida</taxon>
        <taxon>Trichinellidae</taxon>
        <taxon>Trichinella</taxon>
    </lineage>
</organism>
<sequence length="43" mass="4742">MLTSNDASVNGRSISTLRDGMQISLPGVRSSCLQVAFFYQFMI</sequence>
<name>A0A0V1KHI5_9BILA</name>
<evidence type="ECO:0000313" key="1">
    <source>
        <dbReference type="EMBL" id="KRZ46494.1"/>
    </source>
</evidence>
<reference evidence="1 2" key="1">
    <citation type="submission" date="2015-05" db="EMBL/GenBank/DDBJ databases">
        <title>Evolution of Trichinella species and genotypes.</title>
        <authorList>
            <person name="Korhonen P.K."/>
            <person name="Edoardo P."/>
            <person name="Giuseppe L.R."/>
            <person name="Gasser R.B."/>
        </authorList>
    </citation>
    <scope>NUCLEOTIDE SEQUENCE [LARGE SCALE GENOMIC DNA]</scope>
    <source>
        <strain evidence="1">ISS10</strain>
    </source>
</reference>
<proteinExistence type="predicted"/>
<gene>
    <name evidence="1" type="ORF">T02_6998</name>
</gene>
<accession>A0A0V1KHI5</accession>
<keyword evidence="2" id="KW-1185">Reference proteome</keyword>
<dbReference type="EMBL" id="JYDW01003140">
    <property type="protein sequence ID" value="KRZ46494.1"/>
    <property type="molecule type" value="Genomic_DNA"/>
</dbReference>
<evidence type="ECO:0000313" key="2">
    <source>
        <dbReference type="Proteomes" id="UP000054721"/>
    </source>
</evidence>
<protein>
    <submittedName>
        <fullName evidence="1">Uncharacterized protein</fullName>
    </submittedName>
</protein>
<dbReference type="AlphaFoldDB" id="A0A0V1KHI5"/>
<dbReference type="Proteomes" id="UP000054721">
    <property type="component" value="Unassembled WGS sequence"/>
</dbReference>